<feature type="non-terminal residue" evidence="2">
    <location>
        <position position="38"/>
    </location>
</feature>
<dbReference type="AlphaFoldDB" id="A0A091N5S8"/>
<evidence type="ECO:0000313" key="3">
    <source>
        <dbReference type="Proteomes" id="UP000053537"/>
    </source>
</evidence>
<proteinExistence type="predicted"/>
<accession>A0A091N5S8</accession>
<evidence type="ECO:0000313" key="2">
    <source>
        <dbReference type="EMBL" id="KFP84189.1"/>
    </source>
</evidence>
<protein>
    <submittedName>
        <fullName evidence="2">Basement membrane-specific heparan sulfate proteoglycan core protein</fullName>
    </submittedName>
</protein>
<organism evidence="2 3">
    <name type="scientific">Acanthisitta chloris</name>
    <name type="common">rifleman</name>
    <dbReference type="NCBI Taxonomy" id="57068"/>
    <lineage>
        <taxon>Eukaryota</taxon>
        <taxon>Metazoa</taxon>
        <taxon>Chordata</taxon>
        <taxon>Craniata</taxon>
        <taxon>Vertebrata</taxon>
        <taxon>Euteleostomi</taxon>
        <taxon>Archelosauria</taxon>
        <taxon>Archosauria</taxon>
        <taxon>Dinosauria</taxon>
        <taxon>Saurischia</taxon>
        <taxon>Theropoda</taxon>
        <taxon>Coelurosauria</taxon>
        <taxon>Aves</taxon>
        <taxon>Neognathae</taxon>
        <taxon>Neoaves</taxon>
        <taxon>Telluraves</taxon>
        <taxon>Australaves</taxon>
        <taxon>Passeriformes</taxon>
        <taxon>Acanthisittidae</taxon>
        <taxon>Acanthisitta</taxon>
    </lineage>
</organism>
<feature type="non-terminal residue" evidence="2">
    <location>
        <position position="1"/>
    </location>
</feature>
<reference evidence="2 3" key="1">
    <citation type="submission" date="2014-04" db="EMBL/GenBank/DDBJ databases">
        <title>Genome evolution of avian class.</title>
        <authorList>
            <person name="Zhang G."/>
            <person name="Li C."/>
        </authorList>
    </citation>
    <scope>NUCLEOTIDE SEQUENCE [LARGE SCALE GENOMIC DNA]</scope>
    <source>
        <strain evidence="2">BGI_N310</strain>
    </source>
</reference>
<evidence type="ECO:0000259" key="1">
    <source>
        <dbReference type="PROSITE" id="PS50024"/>
    </source>
</evidence>
<name>A0A091N5S8_9PASS</name>
<feature type="domain" description="SEA" evidence="1">
    <location>
        <begin position="1"/>
        <end position="38"/>
    </location>
</feature>
<keyword evidence="3" id="KW-1185">Reference proteome</keyword>
<dbReference type="EMBL" id="KK841852">
    <property type="protein sequence ID" value="KFP84189.1"/>
    <property type="molecule type" value="Genomic_DNA"/>
</dbReference>
<dbReference type="InterPro" id="IPR000082">
    <property type="entry name" value="SEA_dom"/>
</dbReference>
<dbReference type="Proteomes" id="UP000053537">
    <property type="component" value="Unassembled WGS sequence"/>
</dbReference>
<dbReference type="PROSITE" id="PS50024">
    <property type="entry name" value="SEA"/>
    <property type="match status" value="1"/>
</dbReference>
<gene>
    <name evidence="2" type="ORF">N310_08177</name>
</gene>
<sequence>VYFRALVNFTRSIDYSSRLKDPDSEEFREISEAVVDAV</sequence>